<organism evidence="1 2">
    <name type="scientific">Puccinia coronata f. sp. avenae</name>
    <dbReference type="NCBI Taxonomy" id="200324"/>
    <lineage>
        <taxon>Eukaryota</taxon>
        <taxon>Fungi</taxon>
        <taxon>Dikarya</taxon>
        <taxon>Basidiomycota</taxon>
        <taxon>Pucciniomycotina</taxon>
        <taxon>Pucciniomycetes</taxon>
        <taxon>Pucciniales</taxon>
        <taxon>Pucciniaceae</taxon>
        <taxon>Puccinia</taxon>
    </lineage>
</organism>
<dbReference type="Proteomes" id="UP000235388">
    <property type="component" value="Unassembled WGS sequence"/>
</dbReference>
<sequence>MDETSATTAAAWKRTTPAPCGMKHHVEQPLFMLDPENLPQHCHITISQVSTQLHFGFKPFLNALRTSAPGTWRFKAIGSISSYKKRGQAVWDAFKGFGEILYHGTASTTMELLITS</sequence>
<name>A0A2N5VTS4_9BASI</name>
<keyword evidence="2" id="KW-1185">Reference proteome</keyword>
<accession>A0A2N5VTS4</accession>
<dbReference type="EMBL" id="PGCJ01000062">
    <property type="protein sequence ID" value="PLW53394.1"/>
    <property type="molecule type" value="Genomic_DNA"/>
</dbReference>
<reference evidence="1 2" key="1">
    <citation type="submission" date="2017-11" db="EMBL/GenBank/DDBJ databases">
        <title>De novo assembly and phasing of dikaryotic genomes from two isolates of Puccinia coronata f. sp. avenae, the causal agent of oat crown rust.</title>
        <authorList>
            <person name="Miller M.E."/>
            <person name="Zhang Y."/>
            <person name="Omidvar V."/>
            <person name="Sperschneider J."/>
            <person name="Schwessinger B."/>
            <person name="Raley C."/>
            <person name="Palmer J.M."/>
            <person name="Garnica D."/>
            <person name="Upadhyaya N."/>
            <person name="Rathjen J."/>
            <person name="Taylor J.M."/>
            <person name="Park R.F."/>
            <person name="Dodds P.N."/>
            <person name="Hirsch C.D."/>
            <person name="Kianian S.F."/>
            <person name="Figueroa M."/>
        </authorList>
    </citation>
    <scope>NUCLEOTIDE SEQUENCE [LARGE SCALE GENOMIC DNA]</scope>
    <source>
        <strain evidence="1">12NC29</strain>
    </source>
</reference>
<dbReference type="AlphaFoldDB" id="A0A2N5VTS4"/>
<comment type="caution">
    <text evidence="1">The sequence shown here is derived from an EMBL/GenBank/DDBJ whole genome shotgun (WGS) entry which is preliminary data.</text>
</comment>
<evidence type="ECO:0000313" key="2">
    <source>
        <dbReference type="Proteomes" id="UP000235388"/>
    </source>
</evidence>
<proteinExistence type="predicted"/>
<gene>
    <name evidence="1" type="ORF">PCANC_06081</name>
</gene>
<evidence type="ECO:0000313" key="1">
    <source>
        <dbReference type="EMBL" id="PLW53394.1"/>
    </source>
</evidence>
<protein>
    <submittedName>
        <fullName evidence="1">Uncharacterized protein</fullName>
    </submittedName>
</protein>